<dbReference type="OrthoDB" id="172780at2"/>
<name>A0A0P6XPA8_9CHLR</name>
<organism evidence="1 2">
    <name type="scientific">Bellilinea caldifistulae</name>
    <dbReference type="NCBI Taxonomy" id="360411"/>
    <lineage>
        <taxon>Bacteria</taxon>
        <taxon>Bacillati</taxon>
        <taxon>Chloroflexota</taxon>
        <taxon>Anaerolineae</taxon>
        <taxon>Anaerolineales</taxon>
        <taxon>Anaerolineaceae</taxon>
        <taxon>Bellilinea</taxon>
    </lineage>
</organism>
<evidence type="ECO:0000313" key="2">
    <source>
        <dbReference type="Proteomes" id="UP000050514"/>
    </source>
</evidence>
<dbReference type="RefSeq" id="WP_061919045.1">
    <property type="nucleotide sequence ID" value="NZ_DF967971.1"/>
</dbReference>
<protein>
    <submittedName>
        <fullName evidence="1">Uncharacterized protein</fullName>
    </submittedName>
</protein>
<accession>A0A0P6XPA8</accession>
<reference evidence="1 2" key="1">
    <citation type="submission" date="2015-07" db="EMBL/GenBank/DDBJ databases">
        <title>Draft genome of Bellilinea caldifistulae DSM 17877.</title>
        <authorList>
            <person name="Hemp J."/>
            <person name="Ward L.M."/>
            <person name="Pace L.A."/>
            <person name="Fischer W.W."/>
        </authorList>
    </citation>
    <scope>NUCLEOTIDE SEQUENCE [LARGE SCALE GENOMIC DNA]</scope>
    <source>
        <strain evidence="1 2">GOMI-1</strain>
    </source>
</reference>
<evidence type="ECO:0000313" key="1">
    <source>
        <dbReference type="EMBL" id="KPL70924.1"/>
    </source>
</evidence>
<dbReference type="STRING" id="360411.AC812_16495"/>
<keyword evidence="2" id="KW-1185">Reference proteome</keyword>
<dbReference type="Proteomes" id="UP000050514">
    <property type="component" value="Unassembled WGS sequence"/>
</dbReference>
<dbReference type="EMBL" id="LGHJ01000028">
    <property type="protein sequence ID" value="KPL70924.1"/>
    <property type="molecule type" value="Genomic_DNA"/>
</dbReference>
<sequence>MSFTPLPGKIVAQVTVTEEDVFYALVYREQAKDWRKFIEYLCDHLADALNEHVYDEIRYLYDAWLEQQQEECPHRRTTVITTGGYHFDAGEVWDDLHEEVHCLDCGAVLTVLTDEDEEEPAEDMP</sequence>
<gene>
    <name evidence="1" type="ORF">AC812_16495</name>
</gene>
<dbReference type="AlphaFoldDB" id="A0A0P6XPA8"/>
<proteinExistence type="predicted"/>
<comment type="caution">
    <text evidence="1">The sequence shown here is derived from an EMBL/GenBank/DDBJ whole genome shotgun (WGS) entry which is preliminary data.</text>
</comment>